<protein>
    <submittedName>
        <fullName evidence="4">TetR family transcriptional regulator</fullName>
    </submittedName>
</protein>
<dbReference type="GO" id="GO:0003700">
    <property type="term" value="F:DNA-binding transcription factor activity"/>
    <property type="evidence" value="ECO:0007669"/>
    <property type="project" value="TreeGrafter"/>
</dbReference>
<dbReference type="Pfam" id="PF00440">
    <property type="entry name" value="TetR_N"/>
    <property type="match status" value="1"/>
</dbReference>
<evidence type="ECO:0000313" key="4">
    <source>
        <dbReference type="EMBL" id="PRX97331.1"/>
    </source>
</evidence>
<evidence type="ECO:0000313" key="5">
    <source>
        <dbReference type="Proteomes" id="UP000237846"/>
    </source>
</evidence>
<dbReference type="EMBL" id="PVZC01000006">
    <property type="protein sequence ID" value="PRX97331.1"/>
    <property type="molecule type" value="Genomic_DNA"/>
</dbReference>
<dbReference type="RefSeq" id="WP_245930349.1">
    <property type="nucleotide sequence ID" value="NZ_PVZC01000006.1"/>
</dbReference>
<keyword evidence="5" id="KW-1185">Reference proteome</keyword>
<dbReference type="Gene3D" id="1.10.357.10">
    <property type="entry name" value="Tetracycline Repressor, domain 2"/>
    <property type="match status" value="1"/>
</dbReference>
<dbReference type="PROSITE" id="PS50977">
    <property type="entry name" value="HTH_TETR_2"/>
    <property type="match status" value="1"/>
</dbReference>
<keyword evidence="1 2" id="KW-0238">DNA-binding</keyword>
<dbReference type="InterPro" id="IPR050109">
    <property type="entry name" value="HTH-type_TetR-like_transc_reg"/>
</dbReference>
<feature type="DNA-binding region" description="H-T-H motif" evidence="2">
    <location>
        <begin position="29"/>
        <end position="48"/>
    </location>
</feature>
<reference evidence="4 5" key="1">
    <citation type="submission" date="2018-03" db="EMBL/GenBank/DDBJ databases">
        <title>Genomic Encyclopedia of Archaeal and Bacterial Type Strains, Phase II (KMG-II): from individual species to whole genera.</title>
        <authorList>
            <person name="Goeker M."/>
        </authorList>
    </citation>
    <scope>NUCLEOTIDE SEQUENCE [LARGE SCALE GENOMIC DNA]</scope>
    <source>
        <strain evidence="4 5">DSM 45601</strain>
    </source>
</reference>
<proteinExistence type="predicted"/>
<comment type="caution">
    <text evidence="4">The sequence shown here is derived from an EMBL/GenBank/DDBJ whole genome shotgun (WGS) entry which is preliminary data.</text>
</comment>
<dbReference type="PANTHER" id="PTHR30055:SF231">
    <property type="entry name" value="TRANSCRIPTIONAL REGULATORY PROTEIN (PROBABLY DEOR-FAMILY)-RELATED"/>
    <property type="match status" value="1"/>
</dbReference>
<dbReference type="AlphaFoldDB" id="A0A2T0Q0L0"/>
<sequence>MVRQNTQRRTALLDAAVDVLAREGARGLTYRALDGAAGVPAGTASNYFANRTELLAQAAAHVYVRLAPSDAVMAEMAAQEPSREVVRRAMHELYERITADGAGYLALLELRLEATRRPEVRAAVAERIGRDIHANIGFHVEGGYPGGRGAVVALYLAMTGLMVERLTLPEAWEWTGFPALIDELVGIILPE</sequence>
<feature type="domain" description="HTH tetR-type" evidence="3">
    <location>
        <begin position="6"/>
        <end position="66"/>
    </location>
</feature>
<name>A0A2T0Q0L0_9ACTN</name>
<organism evidence="4 5">
    <name type="scientific">Allonocardiopsis opalescens</name>
    <dbReference type="NCBI Taxonomy" id="1144618"/>
    <lineage>
        <taxon>Bacteria</taxon>
        <taxon>Bacillati</taxon>
        <taxon>Actinomycetota</taxon>
        <taxon>Actinomycetes</taxon>
        <taxon>Streptosporangiales</taxon>
        <taxon>Allonocardiopsis</taxon>
    </lineage>
</organism>
<dbReference type="Proteomes" id="UP000237846">
    <property type="component" value="Unassembled WGS sequence"/>
</dbReference>
<dbReference type="PANTHER" id="PTHR30055">
    <property type="entry name" value="HTH-TYPE TRANSCRIPTIONAL REGULATOR RUTR"/>
    <property type="match status" value="1"/>
</dbReference>
<dbReference type="InterPro" id="IPR041583">
    <property type="entry name" value="TetR_C_31"/>
</dbReference>
<evidence type="ECO:0000256" key="1">
    <source>
        <dbReference type="ARBA" id="ARBA00023125"/>
    </source>
</evidence>
<evidence type="ECO:0000256" key="2">
    <source>
        <dbReference type="PROSITE-ProRule" id="PRU00335"/>
    </source>
</evidence>
<dbReference type="InterPro" id="IPR001647">
    <property type="entry name" value="HTH_TetR"/>
</dbReference>
<gene>
    <name evidence="4" type="ORF">CLV72_106368</name>
</gene>
<dbReference type="SUPFAM" id="SSF46689">
    <property type="entry name" value="Homeodomain-like"/>
    <property type="match status" value="1"/>
</dbReference>
<evidence type="ECO:0000259" key="3">
    <source>
        <dbReference type="PROSITE" id="PS50977"/>
    </source>
</evidence>
<accession>A0A2T0Q0L0</accession>
<dbReference type="Pfam" id="PF17940">
    <property type="entry name" value="TetR_C_31"/>
    <property type="match status" value="1"/>
</dbReference>
<dbReference type="InterPro" id="IPR009057">
    <property type="entry name" value="Homeodomain-like_sf"/>
</dbReference>
<dbReference type="GO" id="GO:0000976">
    <property type="term" value="F:transcription cis-regulatory region binding"/>
    <property type="evidence" value="ECO:0007669"/>
    <property type="project" value="TreeGrafter"/>
</dbReference>